<keyword evidence="3" id="KW-1185">Reference proteome</keyword>
<feature type="compositionally biased region" description="Basic residues" evidence="1">
    <location>
        <begin position="1"/>
        <end position="14"/>
    </location>
</feature>
<sequence>MAKPSHYSRRRWRGRGSSGRCAARRAGGAASPREPELDASRVEAVAADRHDAHGVPVCELGQADGTLRRGARQLGPGRGVNQGWRGRGRGRLHGQLLRVGDVGVAVPVPLPGAGAGATAPSSAAATEEVAHGGVERQGERQRGQQGGQDDGHVAGKIAGAGVGPPPVGGDAARGGRAGVGVPAVGLGPVAKLMVVDVDLAVLGLPLRRHRHGRQATTDLGAWLD</sequence>
<accession>A0A804PDR5</accession>
<protein>
    <submittedName>
        <fullName evidence="2">Uncharacterized protein</fullName>
    </submittedName>
</protein>
<evidence type="ECO:0000313" key="3">
    <source>
        <dbReference type="Proteomes" id="UP000007305"/>
    </source>
</evidence>
<feature type="compositionally biased region" description="Low complexity" evidence="1">
    <location>
        <begin position="116"/>
        <end position="127"/>
    </location>
</feature>
<evidence type="ECO:0000256" key="1">
    <source>
        <dbReference type="SAM" id="MobiDB-lite"/>
    </source>
</evidence>
<dbReference type="Proteomes" id="UP000007305">
    <property type="component" value="Chromosome 5"/>
</dbReference>
<organism evidence="2 3">
    <name type="scientific">Zea mays</name>
    <name type="common">Maize</name>
    <dbReference type="NCBI Taxonomy" id="4577"/>
    <lineage>
        <taxon>Eukaryota</taxon>
        <taxon>Viridiplantae</taxon>
        <taxon>Streptophyta</taxon>
        <taxon>Embryophyta</taxon>
        <taxon>Tracheophyta</taxon>
        <taxon>Spermatophyta</taxon>
        <taxon>Magnoliopsida</taxon>
        <taxon>Liliopsida</taxon>
        <taxon>Poales</taxon>
        <taxon>Poaceae</taxon>
        <taxon>PACMAD clade</taxon>
        <taxon>Panicoideae</taxon>
        <taxon>Andropogonodae</taxon>
        <taxon>Andropogoneae</taxon>
        <taxon>Tripsacinae</taxon>
        <taxon>Zea</taxon>
    </lineage>
</organism>
<reference evidence="3" key="1">
    <citation type="journal article" date="2009" name="Science">
        <title>The B73 maize genome: complexity, diversity, and dynamics.</title>
        <authorList>
            <person name="Schnable P.S."/>
            <person name="Ware D."/>
            <person name="Fulton R.S."/>
            <person name="Stein J.C."/>
            <person name="Wei F."/>
            <person name="Pasternak S."/>
            <person name="Liang C."/>
            <person name="Zhang J."/>
            <person name="Fulton L."/>
            <person name="Graves T.A."/>
            <person name="Minx P."/>
            <person name="Reily A.D."/>
            <person name="Courtney L."/>
            <person name="Kruchowski S.S."/>
            <person name="Tomlinson C."/>
            <person name="Strong C."/>
            <person name="Delehaunty K."/>
            <person name="Fronick C."/>
            <person name="Courtney B."/>
            <person name="Rock S.M."/>
            <person name="Belter E."/>
            <person name="Du F."/>
            <person name="Kim K."/>
            <person name="Abbott R.M."/>
            <person name="Cotton M."/>
            <person name="Levy A."/>
            <person name="Marchetto P."/>
            <person name="Ochoa K."/>
            <person name="Jackson S.M."/>
            <person name="Gillam B."/>
            <person name="Chen W."/>
            <person name="Yan L."/>
            <person name="Higginbotham J."/>
            <person name="Cardenas M."/>
            <person name="Waligorski J."/>
            <person name="Applebaum E."/>
            <person name="Phelps L."/>
            <person name="Falcone J."/>
            <person name="Kanchi K."/>
            <person name="Thane T."/>
            <person name="Scimone A."/>
            <person name="Thane N."/>
            <person name="Henke J."/>
            <person name="Wang T."/>
            <person name="Ruppert J."/>
            <person name="Shah N."/>
            <person name="Rotter K."/>
            <person name="Hodges J."/>
            <person name="Ingenthron E."/>
            <person name="Cordes M."/>
            <person name="Kohlberg S."/>
            <person name="Sgro J."/>
            <person name="Delgado B."/>
            <person name="Mead K."/>
            <person name="Chinwalla A."/>
            <person name="Leonard S."/>
            <person name="Crouse K."/>
            <person name="Collura K."/>
            <person name="Kudrna D."/>
            <person name="Currie J."/>
            <person name="He R."/>
            <person name="Angelova A."/>
            <person name="Rajasekar S."/>
            <person name="Mueller T."/>
            <person name="Lomeli R."/>
            <person name="Scara G."/>
            <person name="Ko A."/>
            <person name="Delaney K."/>
            <person name="Wissotski M."/>
            <person name="Lopez G."/>
            <person name="Campos D."/>
            <person name="Braidotti M."/>
            <person name="Ashley E."/>
            <person name="Golser W."/>
            <person name="Kim H."/>
            <person name="Lee S."/>
            <person name="Lin J."/>
            <person name="Dujmic Z."/>
            <person name="Kim W."/>
            <person name="Talag J."/>
            <person name="Zuccolo A."/>
            <person name="Fan C."/>
            <person name="Sebastian A."/>
            <person name="Kramer M."/>
            <person name="Spiegel L."/>
            <person name="Nascimento L."/>
            <person name="Zutavern T."/>
            <person name="Miller B."/>
            <person name="Ambroise C."/>
            <person name="Muller S."/>
            <person name="Spooner W."/>
            <person name="Narechania A."/>
            <person name="Ren L."/>
            <person name="Wei S."/>
            <person name="Kumari S."/>
            <person name="Faga B."/>
            <person name="Levy M.J."/>
            <person name="McMahan L."/>
            <person name="Van Buren P."/>
            <person name="Vaughn M.W."/>
            <person name="Ying K."/>
            <person name="Yeh C.-T."/>
            <person name="Emrich S.J."/>
            <person name="Jia Y."/>
            <person name="Kalyanaraman A."/>
            <person name="Hsia A.-P."/>
            <person name="Barbazuk W.B."/>
            <person name="Baucom R.S."/>
            <person name="Brutnell T.P."/>
            <person name="Carpita N.C."/>
            <person name="Chaparro C."/>
            <person name="Chia J.-M."/>
            <person name="Deragon J.-M."/>
            <person name="Estill J.C."/>
            <person name="Fu Y."/>
            <person name="Jeddeloh J.A."/>
            <person name="Han Y."/>
            <person name="Lee H."/>
            <person name="Li P."/>
            <person name="Lisch D.R."/>
            <person name="Liu S."/>
            <person name="Liu Z."/>
            <person name="Nagel D.H."/>
            <person name="McCann M.C."/>
            <person name="SanMiguel P."/>
            <person name="Myers A.M."/>
            <person name="Nettleton D."/>
            <person name="Nguyen J."/>
            <person name="Penning B.W."/>
            <person name="Ponnala L."/>
            <person name="Schneider K.L."/>
            <person name="Schwartz D.C."/>
            <person name="Sharma A."/>
            <person name="Soderlund C."/>
            <person name="Springer N.M."/>
            <person name="Sun Q."/>
            <person name="Wang H."/>
            <person name="Waterman M."/>
            <person name="Westerman R."/>
            <person name="Wolfgruber T.K."/>
            <person name="Yang L."/>
            <person name="Yu Y."/>
            <person name="Zhang L."/>
            <person name="Zhou S."/>
            <person name="Zhu Q."/>
            <person name="Bennetzen J.L."/>
            <person name="Dawe R.K."/>
            <person name="Jiang J."/>
            <person name="Jiang N."/>
            <person name="Presting G.G."/>
            <person name="Wessler S.R."/>
            <person name="Aluru S."/>
            <person name="Martienssen R.A."/>
            <person name="Clifton S.W."/>
            <person name="McCombie W.R."/>
            <person name="Wing R.A."/>
            <person name="Wilson R.K."/>
        </authorList>
    </citation>
    <scope>NUCLEOTIDE SEQUENCE [LARGE SCALE GENOMIC DNA]</scope>
    <source>
        <strain evidence="3">cv. B73</strain>
    </source>
</reference>
<name>A0A804PDR5_MAIZE</name>
<dbReference type="Gramene" id="Zm00001eb229490_T001">
    <property type="protein sequence ID" value="Zm00001eb229490_P001"/>
    <property type="gene ID" value="Zm00001eb229490"/>
</dbReference>
<dbReference type="EnsemblPlants" id="Zm00001eb229490_T001">
    <property type="protein sequence ID" value="Zm00001eb229490_P001"/>
    <property type="gene ID" value="Zm00001eb229490"/>
</dbReference>
<feature type="compositionally biased region" description="Low complexity" evidence="1">
    <location>
        <begin position="18"/>
        <end position="32"/>
    </location>
</feature>
<dbReference type="AlphaFoldDB" id="A0A804PDR5"/>
<feature type="region of interest" description="Disordered" evidence="1">
    <location>
        <begin position="114"/>
        <end position="173"/>
    </location>
</feature>
<dbReference type="InParanoid" id="A0A804PDR5"/>
<evidence type="ECO:0000313" key="2">
    <source>
        <dbReference type="EnsemblPlants" id="Zm00001eb229490_P001"/>
    </source>
</evidence>
<proteinExistence type="predicted"/>
<reference evidence="2" key="3">
    <citation type="submission" date="2021-05" db="UniProtKB">
        <authorList>
            <consortium name="EnsemblPlants"/>
        </authorList>
    </citation>
    <scope>IDENTIFICATION</scope>
    <source>
        <strain evidence="2">cv. B73</strain>
    </source>
</reference>
<feature type="compositionally biased region" description="Basic and acidic residues" evidence="1">
    <location>
        <begin position="128"/>
        <end position="142"/>
    </location>
</feature>
<gene>
    <name evidence="2" type="primary">LOC103626512</name>
</gene>
<feature type="region of interest" description="Disordered" evidence="1">
    <location>
        <begin position="68"/>
        <end position="87"/>
    </location>
</feature>
<reference evidence="2" key="2">
    <citation type="submission" date="2019-07" db="EMBL/GenBank/DDBJ databases">
        <authorList>
            <person name="Seetharam A."/>
            <person name="Woodhouse M."/>
            <person name="Cannon E."/>
        </authorList>
    </citation>
    <scope>NUCLEOTIDE SEQUENCE [LARGE SCALE GENOMIC DNA]</scope>
    <source>
        <strain evidence="2">cv. B73</strain>
    </source>
</reference>
<feature type="region of interest" description="Disordered" evidence="1">
    <location>
        <begin position="1"/>
        <end position="41"/>
    </location>
</feature>